<reference evidence="1" key="1">
    <citation type="submission" date="2023-03" db="EMBL/GenBank/DDBJ databases">
        <title>Massive genome expansion in bonnet fungi (Mycena s.s.) driven by repeated elements and novel gene families across ecological guilds.</title>
        <authorList>
            <consortium name="Lawrence Berkeley National Laboratory"/>
            <person name="Harder C.B."/>
            <person name="Miyauchi S."/>
            <person name="Viragh M."/>
            <person name="Kuo A."/>
            <person name="Thoen E."/>
            <person name="Andreopoulos B."/>
            <person name="Lu D."/>
            <person name="Skrede I."/>
            <person name="Drula E."/>
            <person name="Henrissat B."/>
            <person name="Morin E."/>
            <person name="Kohler A."/>
            <person name="Barry K."/>
            <person name="LaButti K."/>
            <person name="Morin E."/>
            <person name="Salamov A."/>
            <person name="Lipzen A."/>
            <person name="Mereny Z."/>
            <person name="Hegedus B."/>
            <person name="Baldrian P."/>
            <person name="Stursova M."/>
            <person name="Weitz H."/>
            <person name="Taylor A."/>
            <person name="Grigoriev I.V."/>
            <person name="Nagy L.G."/>
            <person name="Martin F."/>
            <person name="Kauserud H."/>
        </authorList>
    </citation>
    <scope>NUCLEOTIDE SEQUENCE</scope>
    <source>
        <strain evidence="1">CBHHK182m</strain>
    </source>
</reference>
<dbReference type="Gene3D" id="1.20.930.20">
    <property type="entry name" value="Adaptor protein Cbl, N-terminal domain"/>
    <property type="match status" value="1"/>
</dbReference>
<keyword evidence="2" id="KW-1185">Reference proteome</keyword>
<comment type="caution">
    <text evidence="1">The sequence shown here is derived from an EMBL/GenBank/DDBJ whole genome shotgun (WGS) entry which is preliminary data.</text>
</comment>
<evidence type="ECO:0000313" key="1">
    <source>
        <dbReference type="EMBL" id="KAJ7694684.1"/>
    </source>
</evidence>
<name>A0AAD7DLP4_9AGAR</name>
<dbReference type="GO" id="GO:0007166">
    <property type="term" value="P:cell surface receptor signaling pathway"/>
    <property type="evidence" value="ECO:0007669"/>
    <property type="project" value="InterPro"/>
</dbReference>
<evidence type="ECO:0000313" key="2">
    <source>
        <dbReference type="Proteomes" id="UP001215598"/>
    </source>
</evidence>
<proteinExistence type="predicted"/>
<sequence>MPHQPTTTKVRLNNISTCVAITVSTVDVLVDTLKISGLEAIWNTTQSLLKLLKTVKQAKNECAELMEQTDVILGAIIGVYLKSDTGIELSPSTLNEIANFTRTLHKIHTFIEAQQSGSKVKKFFRQGELNGLLKDCKAALQQGLVFFQIKSSDGISTVRKMQEQAQIRHQEVLNILETMSSSDSASTVWDVIHRQE</sequence>
<dbReference type="InterPro" id="IPR036537">
    <property type="entry name" value="Adaptor_Cbl_N_dom_sf"/>
</dbReference>
<dbReference type="Proteomes" id="UP001215598">
    <property type="component" value="Unassembled WGS sequence"/>
</dbReference>
<gene>
    <name evidence="1" type="ORF">B0H16DRAFT_1751036</name>
</gene>
<dbReference type="AlphaFoldDB" id="A0AAD7DLP4"/>
<accession>A0AAD7DLP4</accession>
<dbReference type="InterPro" id="IPR059179">
    <property type="entry name" value="MLKL-like_MCAfunc"/>
</dbReference>
<dbReference type="EMBL" id="JARKIB010000683">
    <property type="protein sequence ID" value="KAJ7694684.1"/>
    <property type="molecule type" value="Genomic_DNA"/>
</dbReference>
<dbReference type="CDD" id="cd21037">
    <property type="entry name" value="MLKL_NTD"/>
    <property type="match status" value="1"/>
</dbReference>
<organism evidence="1 2">
    <name type="scientific">Mycena metata</name>
    <dbReference type="NCBI Taxonomy" id="1033252"/>
    <lineage>
        <taxon>Eukaryota</taxon>
        <taxon>Fungi</taxon>
        <taxon>Dikarya</taxon>
        <taxon>Basidiomycota</taxon>
        <taxon>Agaricomycotina</taxon>
        <taxon>Agaricomycetes</taxon>
        <taxon>Agaricomycetidae</taxon>
        <taxon>Agaricales</taxon>
        <taxon>Marasmiineae</taxon>
        <taxon>Mycenaceae</taxon>
        <taxon>Mycena</taxon>
    </lineage>
</organism>
<protein>
    <submittedName>
        <fullName evidence="1">Uncharacterized protein</fullName>
    </submittedName>
</protein>